<name>A0ABR6VJL9_9FIRM</name>
<dbReference type="Pfam" id="PF09186">
    <property type="entry name" value="DUF1949"/>
    <property type="match status" value="1"/>
</dbReference>
<feature type="domain" description="UPF0029" evidence="3">
    <location>
        <begin position="152"/>
        <end position="205"/>
    </location>
</feature>
<dbReference type="InterPro" id="IPR020569">
    <property type="entry name" value="UPF0029_Impact_CS"/>
</dbReference>
<proteinExistence type="inferred from homology"/>
<protein>
    <submittedName>
        <fullName evidence="4">YigZ family protein</fullName>
    </submittedName>
</protein>
<dbReference type="InterPro" id="IPR036956">
    <property type="entry name" value="Impact_N_sf"/>
</dbReference>
<dbReference type="SUPFAM" id="SSF54980">
    <property type="entry name" value="EF-G C-terminal domain-like"/>
    <property type="match status" value="1"/>
</dbReference>
<dbReference type="InterPro" id="IPR023582">
    <property type="entry name" value="Impact"/>
</dbReference>
<dbReference type="Gene3D" id="3.30.230.30">
    <property type="entry name" value="Impact, N-terminal domain"/>
    <property type="match status" value="1"/>
</dbReference>
<dbReference type="SUPFAM" id="SSF54211">
    <property type="entry name" value="Ribosomal protein S5 domain 2-like"/>
    <property type="match status" value="1"/>
</dbReference>
<evidence type="ECO:0000256" key="1">
    <source>
        <dbReference type="ARBA" id="ARBA00007665"/>
    </source>
</evidence>
<feature type="domain" description="Impact N-terminal" evidence="2">
    <location>
        <begin position="29"/>
        <end position="131"/>
    </location>
</feature>
<evidence type="ECO:0000313" key="5">
    <source>
        <dbReference type="Proteomes" id="UP000606870"/>
    </source>
</evidence>
<dbReference type="InterPro" id="IPR020568">
    <property type="entry name" value="Ribosomal_Su5_D2-typ_SF"/>
</dbReference>
<dbReference type="Pfam" id="PF01205">
    <property type="entry name" value="Impact_N"/>
    <property type="match status" value="1"/>
</dbReference>
<dbReference type="PANTHER" id="PTHR16301">
    <property type="entry name" value="IMPACT-RELATED"/>
    <property type="match status" value="1"/>
</dbReference>
<reference evidence="4 5" key="1">
    <citation type="submission" date="2020-08" db="EMBL/GenBank/DDBJ databases">
        <authorList>
            <person name="Liu C."/>
            <person name="Sun Q."/>
        </authorList>
    </citation>
    <scope>NUCLEOTIDE SEQUENCE [LARGE SCALE GENOMIC DNA]</scope>
    <source>
        <strain evidence="4 5">NSJ-59</strain>
    </source>
</reference>
<sequence>MFFIPGGIVVTAPHITSVYGSAEAEYVIKKSRFITHVKEVRREDEAAAYVEELKKKYWDANHTCYAWQIGLGGKVQKSNDAGEPAGTAGKPILETLKKRGLTNTVAVVTRYFGGVKLGASGLIRAYGHSVVVALDAADIADYLPYTVLIYEFGYPYISTIERLMESYAGTITDRSFGADVTFTMQVPEEKAIAFQEALTNSTNGRARLLDEGSKILPIIRPKEAAPATD</sequence>
<gene>
    <name evidence="4" type="ORF">H8J70_09480</name>
</gene>
<evidence type="ECO:0000313" key="4">
    <source>
        <dbReference type="EMBL" id="MBC3537481.1"/>
    </source>
</evidence>
<keyword evidence="5" id="KW-1185">Reference proteome</keyword>
<dbReference type="InterPro" id="IPR001498">
    <property type="entry name" value="Impact_N"/>
</dbReference>
<comment type="caution">
    <text evidence="4">The sequence shown here is derived from an EMBL/GenBank/DDBJ whole genome shotgun (WGS) entry which is preliminary data.</text>
</comment>
<dbReference type="InterPro" id="IPR015269">
    <property type="entry name" value="UPF0029_Impact_C"/>
</dbReference>
<dbReference type="PROSITE" id="PS00910">
    <property type="entry name" value="UPF0029"/>
    <property type="match status" value="1"/>
</dbReference>
<dbReference type="Gene3D" id="3.30.70.240">
    <property type="match status" value="1"/>
</dbReference>
<evidence type="ECO:0000259" key="2">
    <source>
        <dbReference type="Pfam" id="PF01205"/>
    </source>
</evidence>
<organism evidence="4 5">
    <name type="scientific">Megasphaera hominis</name>
    <dbReference type="NCBI Taxonomy" id="159836"/>
    <lineage>
        <taxon>Bacteria</taxon>
        <taxon>Bacillati</taxon>
        <taxon>Bacillota</taxon>
        <taxon>Negativicutes</taxon>
        <taxon>Veillonellales</taxon>
        <taxon>Veillonellaceae</taxon>
        <taxon>Megasphaera</taxon>
    </lineage>
</organism>
<dbReference type="PANTHER" id="PTHR16301:SF20">
    <property type="entry name" value="IMPACT FAMILY MEMBER YIGZ"/>
    <property type="match status" value="1"/>
</dbReference>
<dbReference type="InterPro" id="IPR015796">
    <property type="entry name" value="Impact_YigZ-like"/>
</dbReference>
<comment type="similarity">
    <text evidence="1">Belongs to the IMPACT family.</text>
</comment>
<dbReference type="InterPro" id="IPR035647">
    <property type="entry name" value="EFG_III/V"/>
</dbReference>
<dbReference type="EMBL" id="JACOGK010000028">
    <property type="protein sequence ID" value="MBC3537481.1"/>
    <property type="molecule type" value="Genomic_DNA"/>
</dbReference>
<accession>A0ABR6VJL9</accession>
<dbReference type="NCBIfam" id="TIGR00257">
    <property type="entry name" value="IMPACT_YIGZ"/>
    <property type="match status" value="1"/>
</dbReference>
<dbReference type="Proteomes" id="UP000606870">
    <property type="component" value="Unassembled WGS sequence"/>
</dbReference>
<evidence type="ECO:0000259" key="3">
    <source>
        <dbReference type="Pfam" id="PF09186"/>
    </source>
</evidence>